<comment type="caution">
    <text evidence="2">The sequence shown here is derived from an EMBL/GenBank/DDBJ whole genome shotgun (WGS) entry which is preliminary data.</text>
</comment>
<reference evidence="2 3" key="1">
    <citation type="journal article" date="2016" name="Nat. Commun.">
        <title>Thousands of microbial genomes shed light on interconnected biogeochemical processes in an aquifer system.</title>
        <authorList>
            <person name="Anantharaman K."/>
            <person name="Brown C.T."/>
            <person name="Hug L.A."/>
            <person name="Sharon I."/>
            <person name="Castelle C.J."/>
            <person name="Probst A.J."/>
            <person name="Thomas B.C."/>
            <person name="Singh A."/>
            <person name="Wilkins M.J."/>
            <person name="Karaoz U."/>
            <person name="Brodie E.L."/>
            <person name="Williams K.H."/>
            <person name="Hubbard S.S."/>
            <person name="Banfield J.F."/>
        </authorList>
    </citation>
    <scope>NUCLEOTIDE SEQUENCE [LARGE SCALE GENOMIC DNA]</scope>
</reference>
<gene>
    <name evidence="2" type="ORF">A2756_00930</name>
</gene>
<name>A0A1G2G5T1_9BACT</name>
<feature type="transmembrane region" description="Helical" evidence="1">
    <location>
        <begin position="7"/>
        <end position="30"/>
    </location>
</feature>
<dbReference type="STRING" id="1802115.A2756_00930"/>
<sequence>MLPGCRVSGFGGLAVVGFVFLVMASIMVIRAQTEKHPVGRNVFYFVALFPTLAGFGMWWMCFSHMLAERWRGFYRYRFS</sequence>
<evidence type="ECO:0000256" key="1">
    <source>
        <dbReference type="SAM" id="Phobius"/>
    </source>
</evidence>
<keyword evidence="1" id="KW-0812">Transmembrane</keyword>
<keyword evidence="1" id="KW-1133">Transmembrane helix</keyword>
<accession>A0A1G2G5T1</accession>
<protein>
    <submittedName>
        <fullName evidence="2">Uncharacterized protein</fullName>
    </submittedName>
</protein>
<organism evidence="2 3">
    <name type="scientific">Candidatus Ryanbacteria bacterium RIFCSPHIGHO2_01_FULL_48_27</name>
    <dbReference type="NCBI Taxonomy" id="1802115"/>
    <lineage>
        <taxon>Bacteria</taxon>
        <taxon>Candidatus Ryaniibacteriota</taxon>
    </lineage>
</organism>
<evidence type="ECO:0000313" key="2">
    <source>
        <dbReference type="EMBL" id="OGZ45563.1"/>
    </source>
</evidence>
<dbReference type="AlphaFoldDB" id="A0A1G2G5T1"/>
<feature type="transmembrane region" description="Helical" evidence="1">
    <location>
        <begin position="42"/>
        <end position="67"/>
    </location>
</feature>
<evidence type="ECO:0000313" key="3">
    <source>
        <dbReference type="Proteomes" id="UP000177785"/>
    </source>
</evidence>
<dbReference type="Proteomes" id="UP000177785">
    <property type="component" value="Unassembled WGS sequence"/>
</dbReference>
<proteinExistence type="predicted"/>
<keyword evidence="1" id="KW-0472">Membrane</keyword>
<dbReference type="EMBL" id="MHNL01000006">
    <property type="protein sequence ID" value="OGZ45563.1"/>
    <property type="molecule type" value="Genomic_DNA"/>
</dbReference>